<gene>
    <name evidence="7" type="primary">rsmH</name>
    <name evidence="8" type="ordered locus">Hfelis_14120</name>
</gene>
<dbReference type="EC" id="2.1.1.199" evidence="7"/>
<dbReference type="PANTHER" id="PTHR11265:SF0">
    <property type="entry name" value="12S RRNA N4-METHYLCYTIDINE METHYLTRANSFERASE"/>
    <property type="match status" value="1"/>
</dbReference>
<dbReference type="GO" id="GO:0005737">
    <property type="term" value="C:cytoplasm"/>
    <property type="evidence" value="ECO:0007669"/>
    <property type="project" value="UniProtKB-SubCell"/>
</dbReference>
<dbReference type="Gene3D" id="1.10.150.170">
    <property type="entry name" value="Putative methyltransferase TM0872, insert domain"/>
    <property type="match status" value="1"/>
</dbReference>
<comment type="similarity">
    <text evidence="1 7">Belongs to the methyltransferase superfamily. RsmH family.</text>
</comment>
<dbReference type="SUPFAM" id="SSF81799">
    <property type="entry name" value="Putative methyltransferase TM0872, insert domain"/>
    <property type="match status" value="1"/>
</dbReference>
<name>E7AAC3_HELFC</name>
<evidence type="ECO:0000256" key="6">
    <source>
        <dbReference type="ARBA" id="ARBA00022691"/>
    </source>
</evidence>
<feature type="binding site" evidence="7">
    <location>
        <position position="79"/>
    </location>
    <ligand>
        <name>S-adenosyl-L-methionine</name>
        <dbReference type="ChEBI" id="CHEBI:59789"/>
    </ligand>
</feature>
<dbReference type="PANTHER" id="PTHR11265">
    <property type="entry name" value="S-ADENOSYL-METHYLTRANSFERASE MRAW"/>
    <property type="match status" value="1"/>
</dbReference>
<dbReference type="STRING" id="936155.HFELIS_14120"/>
<dbReference type="SUPFAM" id="SSF53335">
    <property type="entry name" value="S-adenosyl-L-methionine-dependent methyltransferases"/>
    <property type="match status" value="1"/>
</dbReference>
<feature type="binding site" evidence="7">
    <location>
        <position position="108"/>
    </location>
    <ligand>
        <name>S-adenosyl-L-methionine</name>
        <dbReference type="ChEBI" id="CHEBI:59789"/>
    </ligand>
</feature>
<dbReference type="GO" id="GO:0071424">
    <property type="term" value="F:rRNA (cytosine-N4-)-methyltransferase activity"/>
    <property type="evidence" value="ECO:0007669"/>
    <property type="project" value="UniProtKB-UniRule"/>
</dbReference>
<dbReference type="RefSeq" id="WP_013469859.1">
    <property type="nucleotide sequence ID" value="NC_014810.2"/>
</dbReference>
<sequence length="288" mass="32749">MHQSVLLQEVIQAFAPLAQARDPLLIDCTLGLGGHSLTLLQTYPHLRIIGIDRDLEASSIAEQRLALHASRFTYRYGTYAEVIAQLIDEGIWQNCHGVLADLGVSSLQLDNPSRGFGFASHTLDMRMDTQASLDAFKVINHYSLYDLEQVLEKGEVRGAKKIAHLIVNRRHKCLFQSGMELAEFLSQHLRRTHHHPATLVFQAVRMEVNAEIQNLRALLEYSKQLQNAHLAIISFHSLEDREVKHTFKEYAKSYGVCLSKKPITPCKQEIQDNPRSRSAKMRIFHFQG</sequence>
<dbReference type="GeneID" id="36134635"/>
<evidence type="ECO:0000313" key="9">
    <source>
        <dbReference type="Proteomes" id="UP000007934"/>
    </source>
</evidence>
<keyword evidence="4 7" id="KW-0489">Methyltransferase</keyword>
<keyword evidence="2 7" id="KW-0963">Cytoplasm</keyword>
<keyword evidence="6 7" id="KW-0949">S-adenosyl-L-methionine</keyword>
<dbReference type="PIRSF" id="PIRSF004486">
    <property type="entry name" value="MraW"/>
    <property type="match status" value="1"/>
</dbReference>
<dbReference type="Gene3D" id="3.40.50.150">
    <property type="entry name" value="Vaccinia Virus protein VP39"/>
    <property type="match status" value="1"/>
</dbReference>
<dbReference type="eggNOG" id="COG0275">
    <property type="taxonomic scope" value="Bacteria"/>
</dbReference>
<dbReference type="InterPro" id="IPR002903">
    <property type="entry name" value="RsmH"/>
</dbReference>
<comment type="catalytic activity">
    <reaction evidence="7">
        <text>cytidine(1402) in 16S rRNA + S-adenosyl-L-methionine = N(4)-methylcytidine(1402) in 16S rRNA + S-adenosyl-L-homocysteine + H(+)</text>
        <dbReference type="Rhea" id="RHEA:42928"/>
        <dbReference type="Rhea" id="RHEA-COMP:10286"/>
        <dbReference type="Rhea" id="RHEA-COMP:10287"/>
        <dbReference type="ChEBI" id="CHEBI:15378"/>
        <dbReference type="ChEBI" id="CHEBI:57856"/>
        <dbReference type="ChEBI" id="CHEBI:59789"/>
        <dbReference type="ChEBI" id="CHEBI:74506"/>
        <dbReference type="ChEBI" id="CHEBI:82748"/>
        <dbReference type="EC" id="2.1.1.199"/>
    </reaction>
</comment>
<dbReference type="InterPro" id="IPR029063">
    <property type="entry name" value="SAM-dependent_MTases_sf"/>
</dbReference>
<dbReference type="OrthoDB" id="9806637at2"/>
<evidence type="ECO:0000313" key="8">
    <source>
        <dbReference type="EMBL" id="CBY83496.1"/>
    </source>
</evidence>
<protein>
    <recommendedName>
        <fullName evidence="7">Ribosomal RNA small subunit methyltransferase H</fullName>
        <ecNumber evidence="7">2.1.1.199</ecNumber>
    </recommendedName>
    <alternativeName>
        <fullName evidence="7">16S rRNA m(4)C1402 methyltransferase</fullName>
    </alternativeName>
    <alternativeName>
        <fullName evidence="7">rRNA (cytosine-N(4)-)-methyltransferase RsmH</fullName>
    </alternativeName>
</protein>
<dbReference type="HAMAP" id="MF_01007">
    <property type="entry name" value="16SrRNA_methyltr_H"/>
    <property type="match status" value="1"/>
</dbReference>
<keyword evidence="9" id="KW-1185">Reference proteome</keyword>
<dbReference type="InterPro" id="IPR023397">
    <property type="entry name" value="SAM-dep_MeTrfase_MraW_recog"/>
</dbReference>
<evidence type="ECO:0000256" key="1">
    <source>
        <dbReference type="ARBA" id="ARBA00010396"/>
    </source>
</evidence>
<dbReference type="EMBL" id="FQ670179">
    <property type="protein sequence ID" value="CBY83496.1"/>
    <property type="molecule type" value="Genomic_DNA"/>
</dbReference>
<keyword evidence="3 7" id="KW-0698">rRNA processing</keyword>
<dbReference type="AlphaFoldDB" id="E7AAC3"/>
<feature type="binding site" evidence="7">
    <location>
        <position position="101"/>
    </location>
    <ligand>
        <name>S-adenosyl-L-methionine</name>
        <dbReference type="ChEBI" id="CHEBI:59789"/>
    </ligand>
</feature>
<keyword evidence="5 7" id="KW-0808">Transferase</keyword>
<comment type="subcellular location">
    <subcellularLocation>
        <location evidence="7">Cytoplasm</location>
    </subcellularLocation>
</comment>
<evidence type="ECO:0000256" key="3">
    <source>
        <dbReference type="ARBA" id="ARBA00022552"/>
    </source>
</evidence>
<dbReference type="HOGENOM" id="CLU_038422_3_0_7"/>
<proteinExistence type="inferred from homology"/>
<reference evidence="8 9" key="1">
    <citation type="journal article" date="2011" name="Genome Biol. Evol.">
        <title>Comparative whole genome sequence analysis of the carcinogenic bacterial model pathogen Helicobacter felis.</title>
        <authorList>
            <person name="Arnold I.C."/>
            <person name="Zigova Z."/>
            <person name="Holden M."/>
            <person name="Lawley T.D."/>
            <person name="Rad R."/>
            <person name="Dougan G."/>
            <person name="Falkow S."/>
            <person name="Bentley S.D."/>
            <person name="Muller A."/>
        </authorList>
    </citation>
    <scope>NUCLEOTIDE SEQUENCE [LARGE SCALE GENOMIC DNA]</scope>
    <source>
        <strain evidence="9">ATCC 49179 / CCUG 28539 / NCTC 12436 / CS1</strain>
    </source>
</reference>
<evidence type="ECO:0000256" key="2">
    <source>
        <dbReference type="ARBA" id="ARBA00022490"/>
    </source>
</evidence>
<evidence type="ECO:0000256" key="7">
    <source>
        <dbReference type="HAMAP-Rule" id="MF_01007"/>
    </source>
</evidence>
<organism evidence="8 9">
    <name type="scientific">Helicobacter felis (strain ATCC 49179 / CCUG 28539 / NCTC 12436 / CS1)</name>
    <dbReference type="NCBI Taxonomy" id="936155"/>
    <lineage>
        <taxon>Bacteria</taxon>
        <taxon>Pseudomonadati</taxon>
        <taxon>Campylobacterota</taxon>
        <taxon>Epsilonproteobacteria</taxon>
        <taxon>Campylobacterales</taxon>
        <taxon>Helicobacteraceae</taxon>
        <taxon>Helicobacter</taxon>
    </lineage>
</organism>
<comment type="function">
    <text evidence="7">Specifically methylates the N4 position of cytidine in position 1402 (C1402) of 16S rRNA.</text>
</comment>
<evidence type="ECO:0000256" key="4">
    <source>
        <dbReference type="ARBA" id="ARBA00022603"/>
    </source>
</evidence>
<dbReference type="KEGG" id="hfe:HFELIS_14120"/>
<evidence type="ECO:0000256" key="5">
    <source>
        <dbReference type="ARBA" id="ARBA00022679"/>
    </source>
</evidence>
<accession>E7AAC3</accession>
<feature type="binding site" evidence="7">
    <location>
        <position position="52"/>
    </location>
    <ligand>
        <name>S-adenosyl-L-methionine</name>
        <dbReference type="ChEBI" id="CHEBI:59789"/>
    </ligand>
</feature>
<dbReference type="Proteomes" id="UP000007934">
    <property type="component" value="Chromosome"/>
</dbReference>
<dbReference type="Pfam" id="PF01795">
    <property type="entry name" value="Methyltransf_5"/>
    <property type="match status" value="1"/>
</dbReference>
<feature type="binding site" evidence="7">
    <location>
        <begin position="33"/>
        <end position="35"/>
    </location>
    <ligand>
        <name>S-adenosyl-L-methionine</name>
        <dbReference type="ChEBI" id="CHEBI:59789"/>
    </ligand>
</feature>
<dbReference type="GO" id="GO:0070475">
    <property type="term" value="P:rRNA base methylation"/>
    <property type="evidence" value="ECO:0007669"/>
    <property type="project" value="UniProtKB-UniRule"/>
</dbReference>
<dbReference type="NCBIfam" id="TIGR00006">
    <property type="entry name" value="16S rRNA (cytosine(1402)-N(4))-methyltransferase RsmH"/>
    <property type="match status" value="1"/>
</dbReference>